<feature type="binding site" evidence="4">
    <location>
        <position position="454"/>
    </location>
    <ligand>
        <name>S-adenosyl-L-methionine</name>
        <dbReference type="ChEBI" id="CHEBI:59789"/>
    </ligand>
</feature>
<keyword evidence="3 4" id="KW-0949">S-adenosyl-L-methionine</keyword>
<reference evidence="7" key="2">
    <citation type="submission" date="2014-02" db="EMBL/GenBank/DDBJ databases">
        <title>Complete DNA sequence of /Kuraishia capsulata/ illustrates novel genomic features among budding yeasts (/Saccharomycotina/).</title>
        <authorList>
            <person name="Morales L."/>
            <person name="Noel B."/>
            <person name="Porcel B."/>
            <person name="Marcet-Houben M."/>
            <person name="Hullo M-F."/>
            <person name="Sacerdot C."/>
            <person name="Tekaia F."/>
            <person name="Leh-Louis V."/>
            <person name="Despons L."/>
            <person name="Khanna V."/>
            <person name="Aury J-M."/>
            <person name="Barbe V."/>
            <person name="Couloux A."/>
            <person name="Labadie K."/>
            <person name="Pelletier E."/>
            <person name="Souciet J-L."/>
            <person name="Boekhout T."/>
            <person name="Gabaldon T."/>
            <person name="Wincker P."/>
            <person name="Dujon B."/>
        </authorList>
    </citation>
    <scope>NUCLEOTIDE SEQUENCE</scope>
    <source>
        <strain evidence="7">CBS 1993</strain>
    </source>
</reference>
<evidence type="ECO:0000256" key="6">
    <source>
        <dbReference type="SAM" id="MobiDB-lite"/>
    </source>
</evidence>
<dbReference type="GO" id="GO:0032259">
    <property type="term" value="P:methylation"/>
    <property type="evidence" value="ECO:0007669"/>
    <property type="project" value="UniProtKB-KW"/>
</dbReference>
<dbReference type="AlphaFoldDB" id="W6MXS2"/>
<dbReference type="InterPro" id="IPR030391">
    <property type="entry name" value="MeTrfase_TrmA_CS"/>
</dbReference>
<dbReference type="PANTHER" id="PTHR11061">
    <property type="entry name" value="RNA M5U METHYLTRANSFERASE"/>
    <property type="match status" value="1"/>
</dbReference>
<dbReference type="Gene3D" id="3.40.50.150">
    <property type="entry name" value="Vaccinia Virus protein VP39"/>
    <property type="match status" value="2"/>
</dbReference>
<organism evidence="7 8">
    <name type="scientific">Kuraishia capsulata CBS 1993</name>
    <dbReference type="NCBI Taxonomy" id="1382522"/>
    <lineage>
        <taxon>Eukaryota</taxon>
        <taxon>Fungi</taxon>
        <taxon>Dikarya</taxon>
        <taxon>Ascomycota</taxon>
        <taxon>Saccharomycotina</taxon>
        <taxon>Pichiomycetes</taxon>
        <taxon>Pichiales</taxon>
        <taxon>Pichiaceae</taxon>
        <taxon>Kuraishia</taxon>
    </lineage>
</organism>
<comment type="similarity">
    <text evidence="4">Belongs to the class I-like SAM-binding methyltransferase superfamily. RNA M5U methyltransferase family.</text>
</comment>
<dbReference type="FunFam" id="2.40.50.140:FF:000201">
    <property type="entry name" value="TRM2p tRNA methyltransferase"/>
    <property type="match status" value="1"/>
</dbReference>
<reference evidence="7" key="1">
    <citation type="submission" date="2013-12" db="EMBL/GenBank/DDBJ databases">
        <authorList>
            <person name="Genoscope - CEA"/>
        </authorList>
    </citation>
    <scope>NUCLEOTIDE SEQUENCE</scope>
    <source>
        <strain evidence="7">CBS 1993</strain>
    </source>
</reference>
<evidence type="ECO:0000256" key="3">
    <source>
        <dbReference type="ARBA" id="ARBA00022691"/>
    </source>
</evidence>
<dbReference type="EMBL" id="HG793130">
    <property type="protein sequence ID" value="CDK29385.1"/>
    <property type="molecule type" value="Genomic_DNA"/>
</dbReference>
<evidence type="ECO:0008006" key="9">
    <source>
        <dbReference type="Google" id="ProtNLM"/>
    </source>
</evidence>
<dbReference type="InterPro" id="IPR029063">
    <property type="entry name" value="SAM-dependent_MTases_sf"/>
</dbReference>
<feature type="region of interest" description="Disordered" evidence="6">
    <location>
        <begin position="59"/>
        <end position="92"/>
    </location>
</feature>
<dbReference type="Pfam" id="PF05958">
    <property type="entry name" value="tRNA_U5-meth_tr"/>
    <property type="match status" value="1"/>
</dbReference>
<accession>W6MXS2</accession>
<dbReference type="CDD" id="cd02440">
    <property type="entry name" value="AdoMet_MTases"/>
    <property type="match status" value="1"/>
</dbReference>
<evidence type="ECO:0000256" key="2">
    <source>
        <dbReference type="ARBA" id="ARBA00022679"/>
    </source>
</evidence>
<dbReference type="Gene3D" id="2.40.50.140">
    <property type="entry name" value="Nucleic acid-binding proteins"/>
    <property type="match status" value="1"/>
</dbReference>
<dbReference type="GO" id="GO:0000014">
    <property type="term" value="F:single-stranded DNA endodeoxyribonuclease activity"/>
    <property type="evidence" value="ECO:0007669"/>
    <property type="project" value="EnsemblFungi"/>
</dbReference>
<dbReference type="InterPro" id="IPR010280">
    <property type="entry name" value="U5_MeTrfase_fam"/>
</dbReference>
<feature type="active site" evidence="5">
    <location>
        <position position="549"/>
    </location>
</feature>
<dbReference type="RefSeq" id="XP_022461372.1">
    <property type="nucleotide sequence ID" value="XM_022600562.1"/>
</dbReference>
<proteinExistence type="inferred from homology"/>
<dbReference type="STRING" id="1382522.W6MXS2"/>
<evidence type="ECO:0000256" key="1">
    <source>
        <dbReference type="ARBA" id="ARBA00022603"/>
    </source>
</evidence>
<dbReference type="Proteomes" id="UP000019384">
    <property type="component" value="Unassembled WGS sequence"/>
</dbReference>
<evidence type="ECO:0000313" key="8">
    <source>
        <dbReference type="Proteomes" id="UP000019384"/>
    </source>
</evidence>
<feature type="active site" description="Nucleophile" evidence="4">
    <location>
        <position position="549"/>
    </location>
</feature>
<evidence type="ECO:0000256" key="5">
    <source>
        <dbReference type="PROSITE-ProRule" id="PRU10015"/>
    </source>
</evidence>
<dbReference type="PANTHER" id="PTHR11061:SF30">
    <property type="entry name" value="TRNA (URACIL(54)-C(5))-METHYLTRANSFERASE"/>
    <property type="match status" value="1"/>
</dbReference>
<evidence type="ECO:0000313" key="7">
    <source>
        <dbReference type="EMBL" id="CDK29385.1"/>
    </source>
</evidence>
<dbReference type="GO" id="GO:0006400">
    <property type="term" value="P:tRNA modification"/>
    <property type="evidence" value="ECO:0007669"/>
    <property type="project" value="EnsemblFungi"/>
</dbReference>
<dbReference type="PROSITE" id="PS51687">
    <property type="entry name" value="SAM_MT_RNA_M5U"/>
    <property type="match status" value="1"/>
</dbReference>
<dbReference type="PROSITE" id="PS01231">
    <property type="entry name" value="TRMA_2"/>
    <property type="match status" value="1"/>
</dbReference>
<dbReference type="PROSITE" id="PS51622">
    <property type="entry name" value="SAM_MT_RNA_M5U_2"/>
    <property type="match status" value="1"/>
</dbReference>
<evidence type="ECO:0000256" key="4">
    <source>
        <dbReference type="PROSITE-ProRule" id="PRU01024"/>
    </source>
</evidence>
<feature type="binding site" evidence="4">
    <location>
        <position position="522"/>
    </location>
    <ligand>
        <name>S-adenosyl-L-methionine</name>
        <dbReference type="ChEBI" id="CHEBI:59789"/>
    </ligand>
</feature>
<gene>
    <name evidence="7" type="ORF">KUCA_T00005373001</name>
</gene>
<feature type="compositionally biased region" description="Basic residues" evidence="6">
    <location>
        <begin position="72"/>
        <end position="84"/>
    </location>
</feature>
<dbReference type="InterPro" id="IPR030390">
    <property type="entry name" value="MeTrfase_TrmA_AS"/>
</dbReference>
<name>W6MXS2_9ASCO</name>
<protein>
    <recommendedName>
        <fullName evidence="9">TRAM domain-containing protein</fullName>
    </recommendedName>
</protein>
<feature type="binding site" evidence="4">
    <location>
        <position position="475"/>
    </location>
    <ligand>
        <name>S-adenosyl-L-methionine</name>
        <dbReference type="ChEBI" id="CHEBI:59789"/>
    </ligand>
</feature>
<dbReference type="GeneID" id="34522760"/>
<keyword evidence="8" id="KW-1185">Reference proteome</keyword>
<dbReference type="PROSITE" id="PS01230">
    <property type="entry name" value="TRMA_1"/>
    <property type="match status" value="1"/>
</dbReference>
<keyword evidence="1 4" id="KW-0489">Methyltransferase</keyword>
<dbReference type="SUPFAM" id="SSF53335">
    <property type="entry name" value="S-adenosyl-L-methionine-dependent methyltransferases"/>
    <property type="match status" value="1"/>
</dbReference>
<keyword evidence="2 4" id="KW-0808">Transferase</keyword>
<dbReference type="HOGENOM" id="CLU_014689_3_1_1"/>
<sequence>MLLRLLRTPRLANRLSNQIAVYTSRRAIMSVEDVGLGLKRPLSPGVGGGCNENVKAIEKNGTKDVSGSPAPKKPRNSNKKKRKYNNKEQEPTSPFGVLKFEIEEIIAENGLGLEQIANPMTAILNDVEIKAIYNRVVSGVKLLRYASNGDCIALIPSPEKAVNPEQTHQIVLVPFGIPGETCKINIHKSHPSYCESDLLEIEKESPLRDNSLIKCKYFGACSGCQYQAVSYDQQLEFKRQTVINAYRFFARQLHEQKRLPEIGQTVGSPLEYGYRTKLTPHFDMPRAGLKPGATRPNLGFGMKGRPTWRKIPDMNPGAIMDIEECVIGTPIINVGMRNERRNFENNYTKYKKGATFLLRENTRTENDPLEDGSVDPSGEISILKEENVTYGEVLKTCVTNNGQIVKEVVEGYQFEFVANEFFQNNNSILTKILGHVRESLQLDHKSENYLIDAYCGSGLFSVTSASSVERVVGVEISEESVRFAKRNAELNGVENASFIQGKAEKIFQGIDLPHDKTSIILDPPRKGCDEIFLKQLADFNPKRVIYISCNVHSQARDLEYFLTQTENGAKFRVDSIKGFDFFPQTHHVEGVAVLSRK</sequence>
<dbReference type="InterPro" id="IPR012340">
    <property type="entry name" value="NA-bd_OB-fold"/>
</dbReference>
<dbReference type="GO" id="GO:0051908">
    <property type="term" value="F:double-stranded DNA 5'-3' DNA exonuclease activity"/>
    <property type="evidence" value="ECO:0007669"/>
    <property type="project" value="EnsemblFungi"/>
</dbReference>
<dbReference type="InterPro" id="IPR025795">
    <property type="entry name" value="tRNA_(uracil-5-)_MeTrfase"/>
</dbReference>
<dbReference type="GO" id="GO:0030697">
    <property type="term" value="F:tRNA (uracil(54)-C5)-methyltransferase activity, S-adenosyl methionine-dependent"/>
    <property type="evidence" value="ECO:0007669"/>
    <property type="project" value="EnsemblFungi"/>
</dbReference>
<feature type="binding site" evidence="4">
    <location>
        <position position="423"/>
    </location>
    <ligand>
        <name>S-adenosyl-L-methionine</name>
        <dbReference type="ChEBI" id="CHEBI:59789"/>
    </ligand>
</feature>
<dbReference type="OrthoDB" id="10250660at2759"/>